<comment type="caution">
    <text evidence="1">The sequence shown here is derived from an EMBL/GenBank/DDBJ whole genome shotgun (WGS) entry which is preliminary data.</text>
</comment>
<gene>
    <name evidence="1" type="ORF">AVEN_37563_1</name>
</gene>
<proteinExistence type="predicted"/>
<evidence type="ECO:0000313" key="1">
    <source>
        <dbReference type="EMBL" id="GBN59856.1"/>
    </source>
</evidence>
<sequence length="140" mass="16230">MIPRNCDFVSSICNQELFWDSVLANGSHTEVEKVASDAKAIAKEIFMPTNLMSNRLFVLKWSLSKGCSNAEVRFLAFLVFYSEVFKKASPDREVVRVPKVLKFPDKLLKSFSNRTDIAEEAFKLFPENLIYKHLKFLRRF</sequence>
<dbReference type="EMBL" id="BGPR01013259">
    <property type="protein sequence ID" value="GBN59856.1"/>
    <property type="molecule type" value="Genomic_DNA"/>
</dbReference>
<reference evidence="1 2" key="1">
    <citation type="journal article" date="2019" name="Sci. Rep.">
        <title>Orb-weaving spider Araneus ventricosus genome elucidates the spidroin gene catalogue.</title>
        <authorList>
            <person name="Kono N."/>
            <person name="Nakamura H."/>
            <person name="Ohtoshi R."/>
            <person name="Moran D.A.P."/>
            <person name="Shinohara A."/>
            <person name="Yoshida Y."/>
            <person name="Fujiwara M."/>
            <person name="Mori M."/>
            <person name="Tomita M."/>
            <person name="Arakawa K."/>
        </authorList>
    </citation>
    <scope>NUCLEOTIDE SEQUENCE [LARGE SCALE GENOMIC DNA]</scope>
</reference>
<accession>A0A4Y2QC49</accession>
<dbReference type="AlphaFoldDB" id="A0A4Y2QC49"/>
<organism evidence="1 2">
    <name type="scientific">Araneus ventricosus</name>
    <name type="common">Orbweaver spider</name>
    <name type="synonym">Epeira ventricosa</name>
    <dbReference type="NCBI Taxonomy" id="182803"/>
    <lineage>
        <taxon>Eukaryota</taxon>
        <taxon>Metazoa</taxon>
        <taxon>Ecdysozoa</taxon>
        <taxon>Arthropoda</taxon>
        <taxon>Chelicerata</taxon>
        <taxon>Arachnida</taxon>
        <taxon>Araneae</taxon>
        <taxon>Araneomorphae</taxon>
        <taxon>Entelegynae</taxon>
        <taxon>Araneoidea</taxon>
        <taxon>Araneidae</taxon>
        <taxon>Araneus</taxon>
    </lineage>
</organism>
<evidence type="ECO:0000313" key="2">
    <source>
        <dbReference type="Proteomes" id="UP000499080"/>
    </source>
</evidence>
<protein>
    <submittedName>
        <fullName evidence="1">Uncharacterized protein</fullName>
    </submittedName>
</protein>
<dbReference type="Proteomes" id="UP000499080">
    <property type="component" value="Unassembled WGS sequence"/>
</dbReference>
<name>A0A4Y2QC49_ARAVE</name>
<keyword evidence="2" id="KW-1185">Reference proteome</keyword>